<dbReference type="GO" id="GO:0043138">
    <property type="term" value="F:3'-5' DNA helicase activity"/>
    <property type="evidence" value="ECO:0007669"/>
    <property type="project" value="TreeGrafter"/>
</dbReference>
<dbReference type="Pfam" id="PF00580">
    <property type="entry name" value="UvrD-helicase"/>
    <property type="match status" value="2"/>
</dbReference>
<dbReference type="AlphaFoldDB" id="A0A9Q4HUA5"/>
<sequence>MLSDKEIREQILKDNGNVIVSAGAGSGKTTLLVKKILEEGKAKNSHYGIAAITFTNKSAADIKEKLGSYDRFKNFVGTADSFVESEVIRPFIVDAFGKHYSDNFKVDYYRNKFRSAKKGLEILRNKNVLGTFERDRDQDNHFNKMNFKFQVAVLILENSLAARQYIKAKYRRLYVDEYQDTDLDMNKFYLYLKDKLGIKLFFVGDLKQSIYKWRGAQPENFRNLLSDDSDFNKYELTVNFRCAQDIQNYSKLFIENEVIEEKDEITSVLGIYSDFDLPDVVNNIMYNKLLKKKTFAILVRNNNQAKQYKEELTALGKDFTYIPPNPLDVTTPNVVFLRELVKYIKNENYSLYELQNNIYRELSKDERTTLKTMVEKLETCKDKDSIDDCLIEIYGLLGMGIYEGELDNFSSVLLTDEYDSAFDTREKSYYIMTIHSAKGLEFDNVLYAAGDLNLWEDDFSNLHYVAITRAIEKLFVIIDSREYEREVNKLIREKEIEKIMNVIQI</sequence>
<keyword evidence="3 5" id="KW-0347">Helicase</keyword>
<keyword evidence="1 5" id="KW-0547">Nucleotide-binding</keyword>
<dbReference type="GO" id="GO:0000725">
    <property type="term" value="P:recombinational repair"/>
    <property type="evidence" value="ECO:0007669"/>
    <property type="project" value="TreeGrafter"/>
</dbReference>
<gene>
    <name evidence="7" type="ORF">MOE99_04095</name>
</gene>
<dbReference type="EMBL" id="JALAXJ010000005">
    <property type="protein sequence ID" value="MCY9228562.1"/>
    <property type="molecule type" value="Genomic_DNA"/>
</dbReference>
<dbReference type="InterPro" id="IPR014016">
    <property type="entry name" value="UvrD-like_ATP-bd"/>
</dbReference>
<protein>
    <submittedName>
        <fullName evidence="7">ATP-dependent helicase</fullName>
    </submittedName>
</protein>
<accession>A0A9Q4HUA5</accession>
<dbReference type="GO" id="GO:0005829">
    <property type="term" value="C:cytosol"/>
    <property type="evidence" value="ECO:0007669"/>
    <property type="project" value="TreeGrafter"/>
</dbReference>
<dbReference type="Pfam" id="PF13538">
    <property type="entry name" value="UvrD_C_2"/>
    <property type="match status" value="1"/>
</dbReference>
<keyword evidence="2 5" id="KW-0378">Hydrolase</keyword>
<dbReference type="RefSeq" id="WP_268285370.1">
    <property type="nucleotide sequence ID" value="NZ_JALAJJ010000023.1"/>
</dbReference>
<dbReference type="GO" id="GO:0005524">
    <property type="term" value="F:ATP binding"/>
    <property type="evidence" value="ECO:0007669"/>
    <property type="project" value="UniProtKB-UniRule"/>
</dbReference>
<evidence type="ECO:0000256" key="2">
    <source>
        <dbReference type="ARBA" id="ARBA00022801"/>
    </source>
</evidence>
<dbReference type="SUPFAM" id="SSF52540">
    <property type="entry name" value="P-loop containing nucleoside triphosphate hydrolases"/>
    <property type="match status" value="1"/>
</dbReference>
<dbReference type="Proteomes" id="UP001066278">
    <property type="component" value="Unassembled WGS sequence"/>
</dbReference>
<keyword evidence="4 5" id="KW-0067">ATP-binding</keyword>
<dbReference type="GO" id="GO:0003677">
    <property type="term" value="F:DNA binding"/>
    <property type="evidence" value="ECO:0007669"/>
    <property type="project" value="InterPro"/>
</dbReference>
<dbReference type="CDD" id="cd17932">
    <property type="entry name" value="DEXQc_UvrD"/>
    <property type="match status" value="1"/>
</dbReference>
<reference evidence="7" key="1">
    <citation type="submission" date="2022-02" db="EMBL/GenBank/DDBJ databases">
        <title>Crop Bioprotection Bacillus Genome Sequencing.</title>
        <authorList>
            <person name="Dunlap C."/>
        </authorList>
    </citation>
    <scope>NUCLEOTIDE SEQUENCE</scope>
    <source>
        <strain evidence="7">T20C13</strain>
    </source>
</reference>
<dbReference type="PROSITE" id="PS51198">
    <property type="entry name" value="UVRD_HELICASE_ATP_BIND"/>
    <property type="match status" value="1"/>
</dbReference>
<evidence type="ECO:0000256" key="5">
    <source>
        <dbReference type="PROSITE-ProRule" id="PRU00560"/>
    </source>
</evidence>
<dbReference type="Gene3D" id="3.40.50.300">
    <property type="entry name" value="P-loop containing nucleotide triphosphate hydrolases"/>
    <property type="match status" value="2"/>
</dbReference>
<comment type="caution">
    <text evidence="7">The sequence shown here is derived from an EMBL/GenBank/DDBJ whole genome shotgun (WGS) entry which is preliminary data.</text>
</comment>
<evidence type="ECO:0000256" key="4">
    <source>
        <dbReference type="ARBA" id="ARBA00022840"/>
    </source>
</evidence>
<dbReference type="PANTHER" id="PTHR11070:SF67">
    <property type="entry name" value="DNA 3'-5' HELICASE"/>
    <property type="match status" value="1"/>
</dbReference>
<dbReference type="PANTHER" id="PTHR11070">
    <property type="entry name" value="UVRD / RECB / PCRA DNA HELICASE FAMILY MEMBER"/>
    <property type="match status" value="1"/>
</dbReference>
<dbReference type="InterPro" id="IPR027417">
    <property type="entry name" value="P-loop_NTPase"/>
</dbReference>
<dbReference type="InterPro" id="IPR000212">
    <property type="entry name" value="DNA_helicase_UvrD/REP"/>
</dbReference>
<evidence type="ECO:0000259" key="6">
    <source>
        <dbReference type="PROSITE" id="PS51198"/>
    </source>
</evidence>
<evidence type="ECO:0000313" key="7">
    <source>
        <dbReference type="EMBL" id="MCY9228562.1"/>
    </source>
</evidence>
<dbReference type="GO" id="GO:0016787">
    <property type="term" value="F:hydrolase activity"/>
    <property type="evidence" value="ECO:0007669"/>
    <property type="project" value="UniProtKB-UniRule"/>
</dbReference>
<organism evidence="7 8">
    <name type="scientific">Bacillus inaquosorum</name>
    <dbReference type="NCBI Taxonomy" id="483913"/>
    <lineage>
        <taxon>Bacteria</taxon>
        <taxon>Bacillati</taxon>
        <taxon>Bacillota</taxon>
        <taxon>Bacilli</taxon>
        <taxon>Bacillales</taxon>
        <taxon>Bacillaceae</taxon>
        <taxon>Bacillus</taxon>
    </lineage>
</organism>
<evidence type="ECO:0000256" key="3">
    <source>
        <dbReference type="ARBA" id="ARBA00022806"/>
    </source>
</evidence>
<feature type="binding site" evidence="5">
    <location>
        <begin position="22"/>
        <end position="29"/>
    </location>
    <ligand>
        <name>ATP</name>
        <dbReference type="ChEBI" id="CHEBI:30616"/>
    </ligand>
</feature>
<feature type="domain" description="UvrD-like helicase ATP-binding" evidence="6">
    <location>
        <begin position="1"/>
        <end position="243"/>
    </location>
</feature>
<evidence type="ECO:0000313" key="8">
    <source>
        <dbReference type="Proteomes" id="UP001066278"/>
    </source>
</evidence>
<dbReference type="InterPro" id="IPR027785">
    <property type="entry name" value="UvrD-like_helicase_C"/>
</dbReference>
<evidence type="ECO:0000256" key="1">
    <source>
        <dbReference type="ARBA" id="ARBA00022741"/>
    </source>
</evidence>
<proteinExistence type="predicted"/>
<name>A0A9Q4HUA5_9BACI</name>